<dbReference type="SUPFAM" id="SSF101473">
    <property type="entry name" value="DhaL-like"/>
    <property type="match status" value="1"/>
</dbReference>
<gene>
    <name evidence="4" type="ORF">HEQ75_27580</name>
</gene>
<dbReference type="EMBL" id="JAAVNE010000119">
    <property type="protein sequence ID" value="NKC34637.1"/>
    <property type="molecule type" value="Genomic_DNA"/>
</dbReference>
<evidence type="ECO:0000256" key="1">
    <source>
        <dbReference type="ARBA" id="ARBA00022679"/>
    </source>
</evidence>
<evidence type="ECO:0000259" key="3">
    <source>
        <dbReference type="PROSITE" id="PS51480"/>
    </source>
</evidence>
<dbReference type="Pfam" id="PF02734">
    <property type="entry name" value="Dak2"/>
    <property type="match status" value="1"/>
</dbReference>
<organism evidence="4 5">
    <name type="scientific">Falsiroseomonas selenitidurans</name>
    <dbReference type="NCBI Taxonomy" id="2716335"/>
    <lineage>
        <taxon>Bacteria</taxon>
        <taxon>Pseudomonadati</taxon>
        <taxon>Pseudomonadota</taxon>
        <taxon>Alphaproteobacteria</taxon>
        <taxon>Acetobacterales</taxon>
        <taxon>Roseomonadaceae</taxon>
        <taxon>Falsiroseomonas</taxon>
    </lineage>
</organism>
<evidence type="ECO:0000313" key="5">
    <source>
        <dbReference type="Proteomes" id="UP000787635"/>
    </source>
</evidence>
<comment type="caution">
    <text evidence="4">The sequence shown here is derived from an EMBL/GenBank/DDBJ whole genome shotgun (WGS) entry which is preliminary data.</text>
</comment>
<keyword evidence="2" id="KW-0418">Kinase</keyword>
<proteinExistence type="predicted"/>
<dbReference type="InterPro" id="IPR036117">
    <property type="entry name" value="DhaL_dom_sf"/>
</dbReference>
<dbReference type="InterPro" id="IPR004007">
    <property type="entry name" value="DhaL_dom"/>
</dbReference>
<dbReference type="Gene3D" id="1.25.40.340">
    <property type="match status" value="1"/>
</dbReference>
<dbReference type="SMART" id="SM01120">
    <property type="entry name" value="Dak2"/>
    <property type="match status" value="1"/>
</dbReference>
<protein>
    <submittedName>
        <fullName evidence="4">DAK2 domain-containing protein</fullName>
    </submittedName>
</protein>
<sequence length="154" mass="15090">MPEAAFATPEAALAAMAGALRRAIAGSSGPFYATALLAASQALHGQAAPGRAAWATAFRAAVAAIGELGGARPGDRTMLDALHPAAEAFATAEGPVAAAWAAAEAAAEEGAAATATMPPRRGRAAYLGDRALGVPDAGASAVLVWMRAIGRSLG</sequence>
<dbReference type="PANTHER" id="PTHR28629">
    <property type="entry name" value="TRIOKINASE/FMN CYCLASE"/>
    <property type="match status" value="1"/>
</dbReference>
<dbReference type="PROSITE" id="PS51480">
    <property type="entry name" value="DHAL"/>
    <property type="match status" value="1"/>
</dbReference>
<evidence type="ECO:0000313" key="4">
    <source>
        <dbReference type="EMBL" id="NKC34637.1"/>
    </source>
</evidence>
<dbReference type="RefSeq" id="WP_168035326.1">
    <property type="nucleotide sequence ID" value="NZ_JAAVNE010000119.1"/>
</dbReference>
<dbReference type="InterPro" id="IPR050861">
    <property type="entry name" value="Dihydroxyacetone_Kinase"/>
</dbReference>
<name>A0ABX1EBN8_9PROT</name>
<keyword evidence="1" id="KW-0808">Transferase</keyword>
<feature type="domain" description="DhaL" evidence="3">
    <location>
        <begin position="1"/>
        <end position="151"/>
    </location>
</feature>
<reference evidence="4 5" key="1">
    <citation type="submission" date="2020-03" db="EMBL/GenBank/DDBJ databases">
        <title>Roseomonas selenitidurans sp. nov. isolated from urban soil.</title>
        <authorList>
            <person name="Liu H."/>
        </authorList>
    </citation>
    <scope>NUCLEOTIDE SEQUENCE [LARGE SCALE GENOMIC DNA]</scope>
    <source>
        <strain evidence="4 5">BU-1</strain>
    </source>
</reference>
<dbReference type="PANTHER" id="PTHR28629:SF4">
    <property type="entry name" value="TRIOKINASE_FMN CYCLASE"/>
    <property type="match status" value="1"/>
</dbReference>
<evidence type="ECO:0000256" key="2">
    <source>
        <dbReference type="ARBA" id="ARBA00022777"/>
    </source>
</evidence>
<accession>A0ABX1EBN8</accession>
<keyword evidence="5" id="KW-1185">Reference proteome</keyword>
<dbReference type="Proteomes" id="UP000787635">
    <property type="component" value="Unassembled WGS sequence"/>
</dbReference>